<feature type="compositionally biased region" description="Polar residues" evidence="14">
    <location>
        <begin position="429"/>
        <end position="449"/>
    </location>
</feature>
<evidence type="ECO:0000256" key="5">
    <source>
        <dbReference type="ARBA" id="ARBA00012759"/>
    </source>
</evidence>
<evidence type="ECO:0000259" key="15">
    <source>
        <dbReference type="PROSITE" id="PS50235"/>
    </source>
</evidence>
<evidence type="ECO:0000256" key="4">
    <source>
        <dbReference type="ARBA" id="ARBA00009085"/>
    </source>
</evidence>
<feature type="domain" description="USP" evidence="15">
    <location>
        <begin position="89"/>
        <end position="423"/>
    </location>
</feature>
<dbReference type="CDD" id="cd02668">
    <property type="entry name" value="Peptidase_C19L"/>
    <property type="match status" value="1"/>
</dbReference>
<comment type="catalytic activity">
    <reaction evidence="1">
        <text>Thiol-dependent hydrolysis of ester, thioester, amide, peptide and isopeptide bonds formed by the C-terminal Gly of ubiquitin (a 76-residue protein attached to proteins as an intracellular targeting signal).</text>
        <dbReference type="EC" id="3.4.19.12"/>
    </reaction>
</comment>
<dbReference type="PROSITE" id="PS50235">
    <property type="entry name" value="USP_3"/>
    <property type="match status" value="1"/>
</dbReference>
<keyword evidence="8" id="KW-0677">Repeat</keyword>
<evidence type="ECO:0000256" key="8">
    <source>
        <dbReference type="ARBA" id="ARBA00022737"/>
    </source>
</evidence>
<evidence type="ECO:0000256" key="13">
    <source>
        <dbReference type="ARBA" id="ARBA00035173"/>
    </source>
</evidence>
<dbReference type="Proteomes" id="UP001519460">
    <property type="component" value="Unassembled WGS sequence"/>
</dbReference>
<name>A0ABD0JNG6_9CAEN</name>
<comment type="caution">
    <text evidence="16">The sequence shown here is derived from an EMBL/GenBank/DDBJ whole genome shotgun (WGS) entry which is preliminary data.</text>
</comment>
<protein>
    <recommendedName>
        <fullName evidence="13">Ubiquitin carboxyl-terminal hydrolase 48</fullName>
        <ecNumber evidence="5">3.4.19.12</ecNumber>
    </recommendedName>
</protein>
<keyword evidence="9" id="KW-0833">Ubl conjugation pathway</keyword>
<dbReference type="EMBL" id="JACVVK020000373">
    <property type="protein sequence ID" value="KAK7476526.1"/>
    <property type="molecule type" value="Genomic_DNA"/>
</dbReference>
<dbReference type="InterPro" id="IPR018200">
    <property type="entry name" value="USP_CS"/>
</dbReference>
<feature type="region of interest" description="Disordered" evidence="14">
    <location>
        <begin position="429"/>
        <end position="456"/>
    </location>
</feature>
<comment type="similarity">
    <text evidence="4">Belongs to the peptidase C19 family.</text>
</comment>
<keyword evidence="17" id="KW-1185">Reference proteome</keyword>
<keyword evidence="11" id="KW-0788">Thiol protease</keyword>
<dbReference type="EC" id="3.4.19.12" evidence="5"/>
<dbReference type="Gene3D" id="3.90.70.10">
    <property type="entry name" value="Cysteine proteinases"/>
    <property type="match status" value="1"/>
</dbReference>
<dbReference type="Pfam" id="PF00443">
    <property type="entry name" value="UCH"/>
    <property type="match status" value="1"/>
</dbReference>
<dbReference type="GO" id="GO:0005634">
    <property type="term" value="C:nucleus"/>
    <property type="evidence" value="ECO:0007669"/>
    <property type="project" value="UniProtKB-SubCell"/>
</dbReference>
<sequence length="863" mass="97795">MPTKVQLDKAAWKWVDEVSDATEITAAHVETAYRCNLRPCAQGECKRNCRGNPFCLNGLGEKHWFEELDESKWHEFDPEGERRAEGQFVGLKNLGATCYVNTFLQLWFHNASVRRAVYEWQELGMPAEPDADWKPTSICGHLQLIFGLLQHSKRAYVDPTPLIECLGLDTREQQVLWTDAQEFSKLFLSVLEGALSQGTLGEHTNIIQEQFAGSYSYVTRCQACGSESSRAAKFYELDINICGHSSLHSSLQDFLKEEKLEGDNQYMCNVCNSKQNAVRSIRLNTLPPVLNLQLLRFVFDVKKGQKKKLNSFLQFGDTLDMSRYLQQPDNTTVYDLTAVLIHRGTSAYSGHYVAHILDTASKVWYRFNDEEIAVMKGRKLQLGKEEEISAGDLPDGSSSEKAPRVGKGMHSSRNAYMLVYSRRDASQISQTEPSISTQSAEQVSETEPTQPVLEPPPAVMKYIERDNAKFEEWIQDIALTRDANIFSGKELQQRIQQIYTFLHRTTKDEPFEWLPYDWLCKWLADPEKVSEINSSSYLCPHNKLHPDMVARMKIVSADGADQLYSMFDGGPRLKGKDALCEECVRQRYQELKFKTMLADHGKFFNTALKQSVNSPTSYWVGKASLRSWKRLALAQLNMTTGFCGSGDDITANSNGLGEDANNPEVSAAENGGSKRNLENEENCGGESATNGERNGDGDGTGYGSEDPDMTATFNSDLLCEEHGDLRPNEACRRLVSDLVWKRLRCLFPACPEFLRDAPVCPQCTAQLEKEQEMKFTSRQWYAAQREALQDLYLGRNRPKPPDFGDRRVFVISTDFVEDWRKFIRNKEGSRRDLLTEIVNVPLLCNHGKLLYPVDQPEANQENG</sequence>
<feature type="non-terminal residue" evidence="16">
    <location>
        <position position="863"/>
    </location>
</feature>
<evidence type="ECO:0000256" key="11">
    <source>
        <dbReference type="ARBA" id="ARBA00022807"/>
    </source>
</evidence>
<dbReference type="FunFam" id="3.90.70.10:FF:000029">
    <property type="entry name" value="ubiquitin carboxyl-terminal hydrolase 48 isoform X1"/>
    <property type="match status" value="1"/>
</dbReference>
<dbReference type="PROSITE" id="PS00973">
    <property type="entry name" value="USP_2"/>
    <property type="match status" value="1"/>
</dbReference>
<gene>
    <name evidence="16" type="ORF">BaRGS_00032206</name>
</gene>
<accession>A0ABD0JNG6</accession>
<dbReference type="InterPro" id="IPR033841">
    <property type="entry name" value="Pep_USP48"/>
</dbReference>
<dbReference type="PANTHER" id="PTHR24006">
    <property type="entry name" value="UBIQUITIN CARBOXYL-TERMINAL HYDROLASE"/>
    <property type="match status" value="1"/>
</dbReference>
<organism evidence="16 17">
    <name type="scientific">Batillaria attramentaria</name>
    <dbReference type="NCBI Taxonomy" id="370345"/>
    <lineage>
        <taxon>Eukaryota</taxon>
        <taxon>Metazoa</taxon>
        <taxon>Spiralia</taxon>
        <taxon>Lophotrochozoa</taxon>
        <taxon>Mollusca</taxon>
        <taxon>Gastropoda</taxon>
        <taxon>Caenogastropoda</taxon>
        <taxon>Sorbeoconcha</taxon>
        <taxon>Cerithioidea</taxon>
        <taxon>Batillariidae</taxon>
        <taxon>Batillaria</taxon>
    </lineage>
</organism>
<evidence type="ECO:0000256" key="2">
    <source>
        <dbReference type="ARBA" id="ARBA00004123"/>
    </source>
</evidence>
<evidence type="ECO:0000256" key="6">
    <source>
        <dbReference type="ARBA" id="ARBA00022490"/>
    </source>
</evidence>
<feature type="region of interest" description="Disordered" evidence="14">
    <location>
        <begin position="653"/>
        <end position="707"/>
    </location>
</feature>
<keyword evidence="6" id="KW-0963">Cytoplasm</keyword>
<evidence type="ECO:0000256" key="7">
    <source>
        <dbReference type="ARBA" id="ARBA00022670"/>
    </source>
</evidence>
<keyword evidence="12" id="KW-0539">Nucleus</keyword>
<evidence type="ECO:0000313" key="16">
    <source>
        <dbReference type="EMBL" id="KAK7476526.1"/>
    </source>
</evidence>
<proteinExistence type="inferred from homology"/>
<evidence type="ECO:0000256" key="12">
    <source>
        <dbReference type="ARBA" id="ARBA00023242"/>
    </source>
</evidence>
<reference evidence="16 17" key="1">
    <citation type="journal article" date="2023" name="Sci. Data">
        <title>Genome assembly of the Korean intertidal mud-creeper Batillaria attramentaria.</title>
        <authorList>
            <person name="Patra A.K."/>
            <person name="Ho P.T."/>
            <person name="Jun S."/>
            <person name="Lee S.J."/>
            <person name="Kim Y."/>
            <person name="Won Y.J."/>
        </authorList>
    </citation>
    <scope>NUCLEOTIDE SEQUENCE [LARGE SCALE GENOMIC DNA]</scope>
    <source>
        <strain evidence="16">Wonlab-2016</strain>
    </source>
</reference>
<dbReference type="SUPFAM" id="SSF54001">
    <property type="entry name" value="Cysteine proteinases"/>
    <property type="match status" value="1"/>
</dbReference>
<comment type="subcellular location">
    <subcellularLocation>
        <location evidence="3">Cytoplasm</location>
    </subcellularLocation>
    <subcellularLocation>
        <location evidence="2">Nucleus</location>
    </subcellularLocation>
</comment>
<evidence type="ECO:0000256" key="1">
    <source>
        <dbReference type="ARBA" id="ARBA00000707"/>
    </source>
</evidence>
<evidence type="ECO:0000256" key="3">
    <source>
        <dbReference type="ARBA" id="ARBA00004496"/>
    </source>
</evidence>
<evidence type="ECO:0000256" key="14">
    <source>
        <dbReference type="SAM" id="MobiDB-lite"/>
    </source>
</evidence>
<evidence type="ECO:0000256" key="10">
    <source>
        <dbReference type="ARBA" id="ARBA00022801"/>
    </source>
</evidence>
<evidence type="ECO:0000256" key="9">
    <source>
        <dbReference type="ARBA" id="ARBA00022786"/>
    </source>
</evidence>
<dbReference type="InterPro" id="IPR028889">
    <property type="entry name" value="USP"/>
</dbReference>
<keyword evidence="7" id="KW-0645">Protease</keyword>
<dbReference type="InterPro" id="IPR050164">
    <property type="entry name" value="Peptidase_C19"/>
</dbReference>
<evidence type="ECO:0000313" key="17">
    <source>
        <dbReference type="Proteomes" id="UP001519460"/>
    </source>
</evidence>
<keyword evidence="10" id="KW-0378">Hydrolase</keyword>
<dbReference type="InterPro" id="IPR038765">
    <property type="entry name" value="Papain-like_cys_pep_sf"/>
</dbReference>
<dbReference type="GO" id="GO:0004843">
    <property type="term" value="F:cysteine-type deubiquitinase activity"/>
    <property type="evidence" value="ECO:0007669"/>
    <property type="project" value="UniProtKB-EC"/>
</dbReference>
<dbReference type="InterPro" id="IPR001394">
    <property type="entry name" value="Peptidase_C19_UCH"/>
</dbReference>
<dbReference type="GO" id="GO:0006508">
    <property type="term" value="P:proteolysis"/>
    <property type="evidence" value="ECO:0007669"/>
    <property type="project" value="UniProtKB-KW"/>
</dbReference>
<feature type="region of interest" description="Disordered" evidence="14">
    <location>
        <begin position="386"/>
        <end position="408"/>
    </location>
</feature>
<dbReference type="PANTHER" id="PTHR24006:SF722">
    <property type="entry name" value="UBIQUITIN CARBOXYL-TERMINAL HYDROLASE 48"/>
    <property type="match status" value="1"/>
</dbReference>
<dbReference type="AlphaFoldDB" id="A0ABD0JNG6"/>
<dbReference type="GO" id="GO:0005737">
    <property type="term" value="C:cytoplasm"/>
    <property type="evidence" value="ECO:0007669"/>
    <property type="project" value="UniProtKB-SubCell"/>
</dbReference>